<dbReference type="InterPro" id="IPR012337">
    <property type="entry name" value="RNaseH-like_sf"/>
</dbReference>
<proteinExistence type="predicted"/>
<organism evidence="2 3">
    <name type="scientific">Petrachloros mirabilis ULC683</name>
    <dbReference type="NCBI Taxonomy" id="2781853"/>
    <lineage>
        <taxon>Bacteria</taxon>
        <taxon>Bacillati</taxon>
        <taxon>Cyanobacteriota</taxon>
        <taxon>Cyanophyceae</taxon>
        <taxon>Synechococcales</taxon>
        <taxon>Petrachlorosaceae</taxon>
        <taxon>Petrachloros</taxon>
        <taxon>Petrachloros mirabilis</taxon>
    </lineage>
</organism>
<dbReference type="NCBIfam" id="TIGR03491">
    <property type="entry name" value="TM0106 family RecB-like putative nuclease"/>
    <property type="match status" value="1"/>
</dbReference>
<evidence type="ECO:0000313" key="2">
    <source>
        <dbReference type="EMBL" id="NCJ05801.1"/>
    </source>
</evidence>
<dbReference type="SUPFAM" id="SSF53098">
    <property type="entry name" value="Ribonuclease H-like"/>
    <property type="match status" value="1"/>
</dbReference>
<accession>A0A8K1ZXF9</accession>
<evidence type="ECO:0000313" key="3">
    <source>
        <dbReference type="Proteomes" id="UP000607397"/>
    </source>
</evidence>
<dbReference type="RefSeq" id="WP_161824278.1">
    <property type="nucleotide sequence ID" value="NZ_WVIC01000006.1"/>
</dbReference>
<dbReference type="Proteomes" id="UP000607397">
    <property type="component" value="Unassembled WGS sequence"/>
</dbReference>
<keyword evidence="3" id="KW-1185">Reference proteome</keyword>
<gene>
    <name evidence="2" type="ORF">GS597_04610</name>
</gene>
<protein>
    <submittedName>
        <fullName evidence="2">TM0106 family RecB-like putative nuclease</fullName>
    </submittedName>
</protein>
<dbReference type="EMBL" id="WVIC01000006">
    <property type="protein sequence ID" value="NCJ05801.1"/>
    <property type="molecule type" value="Genomic_DNA"/>
</dbReference>
<reference evidence="2" key="1">
    <citation type="submission" date="2019-12" db="EMBL/GenBank/DDBJ databases">
        <title>High-Quality draft genome sequences of three cyanobacteria isolated from the limestone walls of the Old Cathedral of Coimbra.</title>
        <authorList>
            <person name="Tiago I."/>
            <person name="Soares F."/>
            <person name="Portugal A."/>
        </authorList>
    </citation>
    <scope>NUCLEOTIDE SEQUENCE [LARGE SCALE GENOMIC DNA]</scope>
    <source>
        <strain evidence="2">C</strain>
    </source>
</reference>
<evidence type="ECO:0000259" key="1">
    <source>
        <dbReference type="Pfam" id="PF13482"/>
    </source>
</evidence>
<dbReference type="InterPro" id="IPR038720">
    <property type="entry name" value="YprB_RNase_H-like_dom"/>
</dbReference>
<feature type="domain" description="YprB ribonuclease H-like" evidence="1">
    <location>
        <begin position="302"/>
        <end position="472"/>
    </location>
</feature>
<dbReference type="InterPro" id="IPR019993">
    <property type="entry name" value="RecB_nuclease_TM0106_put"/>
</dbReference>
<sequence length="494" mass="56850">MLLTAQHLLTFQRCPRQVFLDVYGDMQQKAPPSDFLKKLTQDRIQHQNDFFEQQNWIKPQYPAQDWLAGAQATLALMQKGADQIRSGVLLWEAKPGLRYMSTPDLLTKVSGVSSFGDWLYVPTDIKLSKRPKLEYQILVAFHAQLLAEIQGGVPPQAFLYLRDRGWYSVDLPKTHPKLMGVLQDLEQTLEGTQTPEVFIVRNRCSLCGWFNHCYGIAQAEQHLSLLPGVTPSRYPILASQNLHSVEALAHLEPVVLQARTGFTREVSTKLVYQAQAFVQNQPIALHPPGQPPQPLPTAPIELYFDIEAEPSLNLAYLHGVLVVDRAQQTQTFYPLLAKHCEEEAHIWYQFLELVHRYPDAPIFHFCAYEVQTVERLAAMYPTAASNLECLIPRFVDLHDWITRSVTLPIENYTLKLIARWLGFHWRNAEANGAQSIYWYGQWLETQDPWFLETIVTYNEDDCRATYHVKDWLTAFLHEQNQEERYPHTLPSVAS</sequence>
<name>A0A8K1ZXF9_9CYAN</name>
<dbReference type="AlphaFoldDB" id="A0A8K1ZXF9"/>
<dbReference type="Pfam" id="PF13482">
    <property type="entry name" value="RNase_H_2"/>
    <property type="match status" value="1"/>
</dbReference>
<comment type="caution">
    <text evidence="2">The sequence shown here is derived from an EMBL/GenBank/DDBJ whole genome shotgun (WGS) entry which is preliminary data.</text>
</comment>